<accession>A0A7Y9PKB2</accession>
<dbReference type="Proteomes" id="UP000589520">
    <property type="component" value="Unassembled WGS sequence"/>
</dbReference>
<evidence type="ECO:0000313" key="2">
    <source>
        <dbReference type="Proteomes" id="UP000589520"/>
    </source>
</evidence>
<dbReference type="EMBL" id="JACCCW010000002">
    <property type="protein sequence ID" value="NYF81315.1"/>
    <property type="molecule type" value="Genomic_DNA"/>
</dbReference>
<organism evidence="1 2">
    <name type="scientific">Granulicella arctica</name>
    <dbReference type="NCBI Taxonomy" id="940613"/>
    <lineage>
        <taxon>Bacteria</taxon>
        <taxon>Pseudomonadati</taxon>
        <taxon>Acidobacteriota</taxon>
        <taxon>Terriglobia</taxon>
        <taxon>Terriglobales</taxon>
        <taxon>Acidobacteriaceae</taxon>
        <taxon>Granulicella</taxon>
    </lineage>
</organism>
<dbReference type="AlphaFoldDB" id="A0A7Y9PKB2"/>
<dbReference type="RefSeq" id="WP_179493143.1">
    <property type="nucleotide sequence ID" value="NZ_JACCCW010000002.1"/>
</dbReference>
<reference evidence="1 2" key="1">
    <citation type="submission" date="2020-07" db="EMBL/GenBank/DDBJ databases">
        <title>Genomic Encyclopedia of Type Strains, Phase IV (KMG-V): Genome sequencing to study the core and pangenomes of soil and plant-associated prokaryotes.</title>
        <authorList>
            <person name="Whitman W."/>
        </authorList>
    </citation>
    <scope>NUCLEOTIDE SEQUENCE [LARGE SCALE GENOMIC DNA]</scope>
    <source>
        <strain evidence="1 2">X4EP2</strain>
    </source>
</reference>
<keyword evidence="2" id="KW-1185">Reference proteome</keyword>
<sequence length="56" mass="6395">MLRAIDAVADFDIDEIYARIQSFIENPLDDVEEVFLEPFRVVSVLDQGCLFDEMAA</sequence>
<comment type="caution">
    <text evidence="1">The sequence shown here is derived from an EMBL/GenBank/DDBJ whole genome shotgun (WGS) entry which is preliminary data.</text>
</comment>
<protein>
    <submittedName>
        <fullName evidence="1">Uncharacterized protein</fullName>
    </submittedName>
</protein>
<proteinExistence type="predicted"/>
<evidence type="ECO:0000313" key="1">
    <source>
        <dbReference type="EMBL" id="NYF81315.1"/>
    </source>
</evidence>
<gene>
    <name evidence="1" type="ORF">HDF17_003635</name>
</gene>
<name>A0A7Y9PKB2_9BACT</name>